<dbReference type="Proteomes" id="UP000603641">
    <property type="component" value="Unassembled WGS sequence"/>
</dbReference>
<name>A0ABR8SNC5_9BACL</name>
<comment type="caution">
    <text evidence="1">The sequence shown here is derived from an EMBL/GenBank/DDBJ whole genome shotgun (WGS) entry which is preliminary data.</text>
</comment>
<dbReference type="EMBL" id="JACSQM010000005">
    <property type="protein sequence ID" value="MBD7964987.1"/>
    <property type="molecule type" value="Genomic_DNA"/>
</dbReference>
<evidence type="ECO:0000313" key="1">
    <source>
        <dbReference type="EMBL" id="MBD7964987.1"/>
    </source>
</evidence>
<evidence type="ECO:0000313" key="2">
    <source>
        <dbReference type="Proteomes" id="UP000603641"/>
    </source>
</evidence>
<organism evidence="1 2">
    <name type="scientific">Fictibacillus norfolkensis</name>
    <dbReference type="NCBI Taxonomy" id="2762233"/>
    <lineage>
        <taxon>Bacteria</taxon>
        <taxon>Bacillati</taxon>
        <taxon>Bacillota</taxon>
        <taxon>Bacilli</taxon>
        <taxon>Bacillales</taxon>
        <taxon>Fictibacillaceae</taxon>
        <taxon>Fictibacillus</taxon>
    </lineage>
</organism>
<dbReference type="Gene3D" id="4.10.280.10">
    <property type="entry name" value="Helix-loop-helix DNA-binding domain"/>
    <property type="match status" value="1"/>
</dbReference>
<dbReference type="InterPro" id="IPR018540">
    <property type="entry name" value="Spo0E-like"/>
</dbReference>
<accession>A0ABR8SNC5</accession>
<keyword evidence="2" id="KW-1185">Reference proteome</keyword>
<dbReference type="InterPro" id="IPR037208">
    <property type="entry name" value="Spo0E-like_sf"/>
</dbReference>
<reference evidence="1 2" key="1">
    <citation type="submission" date="2020-08" db="EMBL/GenBank/DDBJ databases">
        <title>A Genomic Blueprint of the Chicken Gut Microbiome.</title>
        <authorList>
            <person name="Gilroy R."/>
            <person name="Ravi A."/>
            <person name="Getino M."/>
            <person name="Pursley I."/>
            <person name="Horton D.L."/>
            <person name="Alikhan N.-F."/>
            <person name="Baker D."/>
            <person name="Gharbi K."/>
            <person name="Hall N."/>
            <person name="Watson M."/>
            <person name="Adriaenssens E.M."/>
            <person name="Foster-Nyarko E."/>
            <person name="Jarju S."/>
            <person name="Secka A."/>
            <person name="Antonio M."/>
            <person name="Oren A."/>
            <person name="Chaudhuri R."/>
            <person name="La Ragione R.M."/>
            <person name="Hildebrand F."/>
            <person name="Pallen M.J."/>
        </authorList>
    </citation>
    <scope>NUCLEOTIDE SEQUENCE [LARGE SCALE GENOMIC DNA]</scope>
    <source>
        <strain evidence="1 2">Sa2CUA10</strain>
    </source>
</reference>
<proteinExistence type="predicted"/>
<sequence length="56" mass="6277">MSRSNALVLTTEIDAIRTTMYEVSKKVNSLADPLLVQLSQILDEKLNKLDQIKNCA</sequence>
<dbReference type="SUPFAM" id="SSF140500">
    <property type="entry name" value="BAS1536-like"/>
    <property type="match status" value="1"/>
</dbReference>
<dbReference type="Pfam" id="PF09388">
    <property type="entry name" value="SpoOE-like"/>
    <property type="match status" value="1"/>
</dbReference>
<dbReference type="InterPro" id="IPR036638">
    <property type="entry name" value="HLH_DNA-bd_sf"/>
</dbReference>
<gene>
    <name evidence="1" type="ORF">H9648_13070</name>
</gene>
<protein>
    <submittedName>
        <fullName evidence="1">Aspartyl-phosphate phosphatase Spo0E family protein</fullName>
    </submittedName>
</protein>
<dbReference type="RefSeq" id="WP_082861519.1">
    <property type="nucleotide sequence ID" value="NZ_JACSQM010000005.1"/>
</dbReference>